<dbReference type="EMBL" id="KV441394">
    <property type="protein sequence ID" value="OAF59320.1"/>
    <property type="molecule type" value="Genomic_DNA"/>
</dbReference>
<dbReference type="GO" id="GO:0007035">
    <property type="term" value="P:vacuolar acidification"/>
    <property type="evidence" value="ECO:0007669"/>
    <property type="project" value="TreeGrafter"/>
</dbReference>
<feature type="domain" description="RAVE complex protein Rav1 C-terminal" evidence="1">
    <location>
        <begin position="606"/>
        <end position="1238"/>
    </location>
</feature>
<dbReference type="eggNOG" id="KOG1064">
    <property type="taxonomic scope" value="Eukaryota"/>
</dbReference>
<dbReference type="PANTHER" id="PTHR13950">
    <property type="entry name" value="RABCONNECTIN-RELATED"/>
    <property type="match status" value="1"/>
</dbReference>
<evidence type="ECO:0000259" key="1">
    <source>
        <dbReference type="Pfam" id="PF12234"/>
    </source>
</evidence>
<organism evidence="2">
    <name type="scientific">Pseudogymnoascus destructans</name>
    <dbReference type="NCBI Taxonomy" id="655981"/>
    <lineage>
        <taxon>Eukaryota</taxon>
        <taxon>Fungi</taxon>
        <taxon>Dikarya</taxon>
        <taxon>Ascomycota</taxon>
        <taxon>Pezizomycotina</taxon>
        <taxon>Leotiomycetes</taxon>
        <taxon>Thelebolales</taxon>
        <taxon>Thelebolaceae</taxon>
        <taxon>Pseudogymnoascus</taxon>
    </lineage>
</organism>
<dbReference type="VEuPathDB" id="FungiDB:GMDG_03708"/>
<dbReference type="Gene3D" id="2.130.10.10">
    <property type="entry name" value="YVTN repeat-like/Quinoprotein amine dehydrogenase"/>
    <property type="match status" value="1"/>
</dbReference>
<name>A0A177AC03_9PEZI</name>
<accession>A0A177AC03</accession>
<dbReference type="Proteomes" id="UP000077154">
    <property type="component" value="Unassembled WGS sequence"/>
</dbReference>
<protein>
    <submittedName>
        <fullName evidence="2">Regulator of (H+)-ATPase in vacuolar membrane</fullName>
    </submittedName>
</protein>
<sequence length="1305" mass="147363">MRAVLPGKPQARLQAICTGYWDGRQFAAYITGNAFVVLEPPTTLLQTLYDEDPSFLIAIAFDEATGKIATCTERSVRIYQPYGQNEEALKWSLQISIPVDDLDQPVTTLSWGGIGELLVGRLSLSLYSTENGLVKLWSKAVANPTKFACLSYDSGYIASTGAHDRLVKLWRRLSFGSDDVRFDLTYLPHPQMLTDVRWRRPYHLDQTVDNILYTVSADKVLRIWAATDTHGLRIFQLWGQIDLEQSIQPRSLESSKTMKSRYISFIDGRDFRKSVEYSVQTANNPGPTPNHEVEHLVEVANRSSEICIIFDEQGNMSAWGLENIGGKARKPTDIFNIAHVAGLEPMLPTLESGDYSYIQLYTYCSRTDGMLNTIWHNFDGTIQHFNRSLANLFDKQLRPSSTTPRAIWTGHSRPLKKMVRNICGRAVVSRTDGNEAIVWRHEDDENGVPLTAQSLIDVSEHIHRICVLRRGAFVILLHHSTISLWDCRQHRGQRLASLPYVISGRPLCVLVLPEAGRRGDTAHIATVSSEMKGIVWELRLLPRTNQGRETNGDGSAFIREFCTFDLGDANDLAYVLPVDPAGSPPVTSGFLDTFARDVAVSYTHSGFIRSWTAKVNLKDQSVDWLLTCSVETGIHEPSLASGSSIRKAALVNSDRSELTIWDVRGAQLEYSQSFGSSDGIQDLDWTSTPDVQSILAVGFQHRVLLLSQLRYDYLNEGPAWTAIREINIRDLTPHPIGDSTWLGRGSLLIGAGNQLFVYDKMFNVPASIAANLQLPLRKEGQWDLFDAVTRLNGPLPVFHPQFLGQCILAGKLTMVQRILLTLYQTLKSHLEGEHIDNLLGLDLEDFYTHPQRIKTSKNEPGSAFTDFFQTEDTETLTENIALALNEKLTTVAIPQLSGQLQMQLADTVECVAIVEKQRRSMDDNAARFMLFFRQHALYKGRANEVQLSWREINWAFHSNSQDILTDVVTRQFHGRVLWEHARESGLFMWITDSTALKEQFEMIARNEYTKSDEKNPIDCSLFYIALKKKAVLQGLWRMAGWNREQAATLKLLSNNFQEEKWKTVALKNAYALLGKHRCMYAAAFFLLADCLKDAVNVCLNQLKDIQLAVAITRVFEGDNGPVLRELLEEKVLPLAAQEGNRWLASWAFWMLRRRDMAVRALVAPVYTLIETPQSLDMQSKLYLTDDPALIILYSQLRQMTLQTLRGASRVTPKVEWAFVLHSARLYDRMGCDILALDLVRNWEFLLSDFPLHSFSDDINPRTAQFRRRDSLIIADLPPSNNLIAKGSSSAFVEPEANSLLDSFGF</sequence>
<reference evidence="2" key="1">
    <citation type="submission" date="2016-03" db="EMBL/GenBank/DDBJ databases">
        <title>Updated assembly of Pseudogymnoascus destructans, the fungus causing white-nose syndrome of bats.</title>
        <authorList>
            <person name="Palmer J.M."/>
            <person name="Drees K.P."/>
            <person name="Foster J.T."/>
            <person name="Lindner D.L."/>
        </authorList>
    </citation>
    <scope>NUCLEOTIDE SEQUENCE [LARGE SCALE GENOMIC DNA]</scope>
    <source>
        <strain evidence="2">20631-21</strain>
    </source>
</reference>
<dbReference type="Pfam" id="PF12234">
    <property type="entry name" value="Rav1p_C"/>
    <property type="match status" value="1"/>
</dbReference>
<dbReference type="InterPro" id="IPR036322">
    <property type="entry name" value="WD40_repeat_dom_sf"/>
</dbReference>
<dbReference type="GO" id="GO:0043291">
    <property type="term" value="C:RAVE complex"/>
    <property type="evidence" value="ECO:0007669"/>
    <property type="project" value="TreeGrafter"/>
</dbReference>
<dbReference type="GeneID" id="36287448"/>
<dbReference type="InterPro" id="IPR022033">
    <property type="entry name" value="Rav1p_C"/>
</dbReference>
<dbReference type="InterPro" id="IPR015943">
    <property type="entry name" value="WD40/YVTN_repeat-like_dom_sf"/>
</dbReference>
<gene>
    <name evidence="2" type="primary">RAV1</name>
    <name evidence="2" type="ORF">VC83_04376</name>
</gene>
<dbReference type="InterPro" id="IPR052208">
    <property type="entry name" value="DmX-like/RAVE_component"/>
</dbReference>
<dbReference type="OrthoDB" id="342131at2759"/>
<dbReference type="RefSeq" id="XP_024324604.1">
    <property type="nucleotide sequence ID" value="XM_024468009.1"/>
</dbReference>
<dbReference type="PANTHER" id="PTHR13950:SF9">
    <property type="entry name" value="RABCONNECTIN-3A"/>
    <property type="match status" value="1"/>
</dbReference>
<evidence type="ECO:0000313" key="2">
    <source>
        <dbReference type="EMBL" id="OAF59320.1"/>
    </source>
</evidence>
<dbReference type="SUPFAM" id="SSF50978">
    <property type="entry name" value="WD40 repeat-like"/>
    <property type="match status" value="2"/>
</dbReference>
<proteinExistence type="predicted"/>